<sequence length="177" mass="19727">MIYIYNDYGGTHTTSLAAAYHLNKLPVNRKLTKEEILNTDYFNKLQTSDMGKLIFHGLDEDGNAVYTIGRGASKVVVPALRNLAAIFQERYQSNETIVFSNTSPTVPFVMSIGGLLSRRLKMDFIGVPLLVLGAKQCCKSVIQLVNHTKKTEKYKPGSIIVLDNKQIPLSHVEPDKN</sequence>
<dbReference type="Proteomes" id="UP000295636">
    <property type="component" value="Unassembled WGS sequence"/>
</dbReference>
<dbReference type="EMBL" id="SMRT01000038">
    <property type="protein sequence ID" value="TDF89181.1"/>
    <property type="molecule type" value="Genomic_DNA"/>
</dbReference>
<gene>
    <name evidence="1" type="ORF">E1757_34910</name>
</gene>
<dbReference type="Pfam" id="PF11385">
    <property type="entry name" value="DUF3189"/>
    <property type="match status" value="1"/>
</dbReference>
<keyword evidence="2" id="KW-1185">Reference proteome</keyword>
<proteinExistence type="predicted"/>
<organism evidence="1 2">
    <name type="scientific">Paenibacillus piri</name>
    <dbReference type="NCBI Taxonomy" id="2547395"/>
    <lineage>
        <taxon>Bacteria</taxon>
        <taxon>Bacillati</taxon>
        <taxon>Bacillota</taxon>
        <taxon>Bacilli</taxon>
        <taxon>Bacillales</taxon>
        <taxon>Paenibacillaceae</taxon>
        <taxon>Paenibacillus</taxon>
    </lineage>
</organism>
<dbReference type="OrthoDB" id="1680616at2"/>
<comment type="caution">
    <text evidence="1">The sequence shown here is derived from an EMBL/GenBank/DDBJ whole genome shotgun (WGS) entry which is preliminary data.</text>
</comment>
<dbReference type="AlphaFoldDB" id="A0A4R5K6W0"/>
<dbReference type="InterPro" id="IPR021525">
    <property type="entry name" value="DUF3189"/>
</dbReference>
<protein>
    <submittedName>
        <fullName evidence="1">DUF3189 family protein</fullName>
    </submittedName>
</protein>
<accession>A0A4R5K6W0</accession>
<reference evidence="1 2" key="1">
    <citation type="submission" date="2019-03" db="EMBL/GenBank/DDBJ databases">
        <title>This is whole genome sequence of Paenibacillus sp MS74 strain.</title>
        <authorList>
            <person name="Trinh H.N."/>
        </authorList>
    </citation>
    <scope>NUCLEOTIDE SEQUENCE [LARGE SCALE GENOMIC DNA]</scope>
    <source>
        <strain evidence="1 2">MS74</strain>
    </source>
</reference>
<evidence type="ECO:0000313" key="2">
    <source>
        <dbReference type="Proteomes" id="UP000295636"/>
    </source>
</evidence>
<dbReference type="RefSeq" id="WP_133236987.1">
    <property type="nucleotide sequence ID" value="NZ_SMRT01000038.1"/>
</dbReference>
<name>A0A4R5K6W0_9BACL</name>
<evidence type="ECO:0000313" key="1">
    <source>
        <dbReference type="EMBL" id="TDF89181.1"/>
    </source>
</evidence>